<keyword evidence="5" id="KW-1185">Reference proteome</keyword>
<feature type="transmembrane region" description="Helical" evidence="2">
    <location>
        <begin position="149"/>
        <end position="171"/>
    </location>
</feature>
<keyword evidence="2" id="KW-0472">Membrane</keyword>
<feature type="signal peptide" evidence="3">
    <location>
        <begin position="1"/>
        <end position="25"/>
    </location>
</feature>
<evidence type="ECO:0000313" key="5">
    <source>
        <dbReference type="Proteomes" id="UP000308549"/>
    </source>
</evidence>
<dbReference type="Proteomes" id="UP000308549">
    <property type="component" value="Unassembled WGS sequence"/>
</dbReference>
<feature type="compositionally biased region" description="Polar residues" evidence="1">
    <location>
        <begin position="350"/>
        <end position="361"/>
    </location>
</feature>
<evidence type="ECO:0000256" key="2">
    <source>
        <dbReference type="SAM" id="Phobius"/>
    </source>
</evidence>
<dbReference type="AlphaFoldDB" id="A0A4U0TVH3"/>
<evidence type="ECO:0008006" key="6">
    <source>
        <dbReference type="Google" id="ProtNLM"/>
    </source>
</evidence>
<dbReference type="GO" id="GO:0000324">
    <property type="term" value="C:fungal-type vacuole"/>
    <property type="evidence" value="ECO:0007669"/>
    <property type="project" value="TreeGrafter"/>
</dbReference>
<sequence length="409" mass="42050">MARSSRRTRNLLLLALVLAPLTAYAQDSLTDLPDLSTATASSDATTAESTAATTDATTTADTTDATTTAATTDATTTDASSTGDSSTDDSSAAQTETTATSTSDSTATTTDSGLTDLPTIAGAGIPELYIPYTAPAPFMQKSAYPEGTVFIAVGAVLAFLGACVLLWRALVAWSIDRSVKKAALASIRGNQKSSAWGGSSSYNHIGRGGYKDTAGSSVSLDALTSAGKPLKPHFRDGDIKRESTPPPNLFFSPTAQAGPGARDGMRSSSYLPAGYYASPSAQAGGRASSMMIGGNLAPYARHSTYTPSPPPSPGIPVSQSRNSVAAGGARGSSRDGAQNLQPSRDGYGATRNSYFDSQQQRASHHSGLYAQPSSSSLAVGRGRDDLGGSRAPSAYLEDLFDHATGMRER</sequence>
<dbReference type="PANTHER" id="PTHR36089">
    <property type="entry name" value="CHITIN SYNTHASE 3 COMPLEX PROTEIN CSI2-RELATED"/>
    <property type="match status" value="1"/>
</dbReference>
<evidence type="ECO:0000313" key="4">
    <source>
        <dbReference type="EMBL" id="TKA25835.1"/>
    </source>
</evidence>
<organism evidence="4 5">
    <name type="scientific">Salinomyces thailandicus</name>
    <dbReference type="NCBI Taxonomy" id="706561"/>
    <lineage>
        <taxon>Eukaryota</taxon>
        <taxon>Fungi</taxon>
        <taxon>Dikarya</taxon>
        <taxon>Ascomycota</taxon>
        <taxon>Pezizomycotina</taxon>
        <taxon>Dothideomycetes</taxon>
        <taxon>Dothideomycetidae</taxon>
        <taxon>Mycosphaerellales</taxon>
        <taxon>Teratosphaeriaceae</taxon>
        <taxon>Salinomyces</taxon>
    </lineage>
</organism>
<proteinExistence type="predicted"/>
<dbReference type="InterPro" id="IPR051009">
    <property type="entry name" value="PRM"/>
</dbReference>
<feature type="chain" id="PRO_5021011197" description="CSI2 protein" evidence="3">
    <location>
        <begin position="26"/>
        <end position="409"/>
    </location>
</feature>
<feature type="compositionally biased region" description="Low complexity" evidence="1">
    <location>
        <begin position="39"/>
        <end position="116"/>
    </location>
</feature>
<keyword evidence="2" id="KW-1133">Transmembrane helix</keyword>
<comment type="caution">
    <text evidence="4">The sequence shown here is derived from an EMBL/GenBank/DDBJ whole genome shotgun (WGS) entry which is preliminary data.</text>
</comment>
<accession>A0A4U0TVH3</accession>
<reference evidence="4 5" key="1">
    <citation type="submission" date="2017-03" db="EMBL/GenBank/DDBJ databases">
        <title>Genomes of endolithic fungi from Antarctica.</title>
        <authorList>
            <person name="Coleine C."/>
            <person name="Masonjones S."/>
            <person name="Stajich J.E."/>
        </authorList>
    </citation>
    <scope>NUCLEOTIDE SEQUENCE [LARGE SCALE GENOMIC DNA]</scope>
    <source>
        <strain evidence="4 5">CCFEE 6315</strain>
    </source>
</reference>
<name>A0A4U0TVH3_9PEZI</name>
<evidence type="ECO:0000256" key="1">
    <source>
        <dbReference type="SAM" id="MobiDB-lite"/>
    </source>
</evidence>
<dbReference type="EMBL" id="NAJL01000032">
    <property type="protein sequence ID" value="TKA25835.1"/>
    <property type="molecule type" value="Genomic_DNA"/>
</dbReference>
<feature type="compositionally biased region" description="Low complexity" evidence="1">
    <location>
        <begin position="315"/>
        <end position="327"/>
    </location>
</feature>
<dbReference type="PANTHER" id="PTHR36089:SF1">
    <property type="entry name" value="CHITIN SYNTHASE 3 COMPLEX PROTEIN CSI2-RELATED"/>
    <property type="match status" value="1"/>
</dbReference>
<keyword evidence="2" id="KW-0812">Transmembrane</keyword>
<feature type="region of interest" description="Disordered" evidence="1">
    <location>
        <begin position="302"/>
        <end position="409"/>
    </location>
</feature>
<feature type="region of interest" description="Disordered" evidence="1">
    <location>
        <begin position="39"/>
        <end position="118"/>
    </location>
</feature>
<feature type="compositionally biased region" description="Basic and acidic residues" evidence="1">
    <location>
        <begin position="233"/>
        <end position="243"/>
    </location>
</feature>
<feature type="region of interest" description="Disordered" evidence="1">
    <location>
        <begin position="227"/>
        <end position="266"/>
    </location>
</feature>
<keyword evidence="3" id="KW-0732">Signal</keyword>
<dbReference type="OrthoDB" id="4065319at2759"/>
<gene>
    <name evidence="4" type="ORF">B0A50_05590</name>
</gene>
<evidence type="ECO:0000256" key="3">
    <source>
        <dbReference type="SAM" id="SignalP"/>
    </source>
</evidence>
<feature type="compositionally biased region" description="Basic and acidic residues" evidence="1">
    <location>
        <begin position="399"/>
        <end position="409"/>
    </location>
</feature>
<protein>
    <recommendedName>
        <fullName evidence="6">CSI2 protein</fullName>
    </recommendedName>
</protein>